<name>A0A2X0JZ67_9ACTN</name>
<evidence type="ECO:0000256" key="8">
    <source>
        <dbReference type="ARBA" id="ARBA00048679"/>
    </source>
</evidence>
<feature type="binding site" evidence="9">
    <location>
        <position position="48"/>
    </location>
    <ligand>
        <name>ATP</name>
        <dbReference type="ChEBI" id="CHEBI:30616"/>
    </ligand>
</feature>
<evidence type="ECO:0000256" key="10">
    <source>
        <dbReference type="SAM" id="MobiDB-lite"/>
    </source>
</evidence>
<dbReference type="Proteomes" id="UP000248889">
    <property type="component" value="Unassembled WGS sequence"/>
</dbReference>
<keyword evidence="3" id="KW-0808">Transferase</keyword>
<dbReference type="OrthoDB" id="5174795at2"/>
<dbReference type="GO" id="GO:0005524">
    <property type="term" value="F:ATP binding"/>
    <property type="evidence" value="ECO:0007669"/>
    <property type="project" value="UniProtKB-UniRule"/>
</dbReference>
<dbReference type="EMBL" id="QKYN01000224">
    <property type="protein sequence ID" value="RAG80499.1"/>
    <property type="molecule type" value="Genomic_DNA"/>
</dbReference>
<dbReference type="PROSITE" id="PS00107">
    <property type="entry name" value="PROTEIN_KINASE_ATP"/>
    <property type="match status" value="1"/>
</dbReference>
<dbReference type="FunFam" id="3.30.200.20:FF:000035">
    <property type="entry name" value="Serine/threonine protein kinase Stk1"/>
    <property type="match status" value="1"/>
</dbReference>
<evidence type="ECO:0000256" key="5">
    <source>
        <dbReference type="ARBA" id="ARBA00022777"/>
    </source>
</evidence>
<keyword evidence="5 13" id="KW-0418">Kinase</keyword>
<keyword evidence="11" id="KW-1133">Transmembrane helix</keyword>
<feature type="compositionally biased region" description="Pro residues" evidence="10">
    <location>
        <begin position="363"/>
        <end position="373"/>
    </location>
</feature>
<feature type="transmembrane region" description="Helical" evidence="11">
    <location>
        <begin position="470"/>
        <end position="492"/>
    </location>
</feature>
<dbReference type="AlphaFoldDB" id="A0A2X0JZ67"/>
<dbReference type="Gene3D" id="1.10.510.10">
    <property type="entry name" value="Transferase(Phosphotransferase) domain 1"/>
    <property type="match status" value="1"/>
</dbReference>
<dbReference type="Pfam" id="PF00069">
    <property type="entry name" value="Pkinase"/>
    <property type="match status" value="1"/>
</dbReference>
<keyword evidence="11" id="KW-0472">Membrane</keyword>
<dbReference type="CDD" id="cd14014">
    <property type="entry name" value="STKc_PknB_like"/>
    <property type="match status" value="1"/>
</dbReference>
<dbReference type="SMART" id="SM00220">
    <property type="entry name" value="S_TKc"/>
    <property type="match status" value="1"/>
</dbReference>
<feature type="compositionally biased region" description="Low complexity" evidence="10">
    <location>
        <begin position="452"/>
        <end position="462"/>
    </location>
</feature>
<feature type="region of interest" description="Disordered" evidence="10">
    <location>
        <begin position="294"/>
        <end position="462"/>
    </location>
</feature>
<keyword evidence="6 9" id="KW-0067">ATP-binding</keyword>
<evidence type="ECO:0000256" key="9">
    <source>
        <dbReference type="PROSITE-ProRule" id="PRU10141"/>
    </source>
</evidence>
<evidence type="ECO:0000256" key="1">
    <source>
        <dbReference type="ARBA" id="ARBA00012513"/>
    </source>
</evidence>
<feature type="compositionally biased region" description="Polar residues" evidence="10">
    <location>
        <begin position="295"/>
        <end position="338"/>
    </location>
</feature>
<dbReference type="SUPFAM" id="SSF56112">
    <property type="entry name" value="Protein kinase-like (PK-like)"/>
    <property type="match status" value="1"/>
</dbReference>
<feature type="compositionally biased region" description="Pro residues" evidence="10">
    <location>
        <begin position="381"/>
        <end position="451"/>
    </location>
</feature>
<dbReference type="InterPro" id="IPR017441">
    <property type="entry name" value="Protein_kinase_ATP_BS"/>
</dbReference>
<keyword evidence="2 13" id="KW-0723">Serine/threonine-protein kinase</keyword>
<evidence type="ECO:0000256" key="4">
    <source>
        <dbReference type="ARBA" id="ARBA00022741"/>
    </source>
</evidence>
<keyword evidence="4 9" id="KW-0547">Nucleotide-binding</keyword>
<proteinExistence type="predicted"/>
<evidence type="ECO:0000313" key="14">
    <source>
        <dbReference type="Proteomes" id="UP000248889"/>
    </source>
</evidence>
<dbReference type="PROSITE" id="PS50011">
    <property type="entry name" value="PROTEIN_KINASE_DOM"/>
    <property type="match status" value="1"/>
</dbReference>
<sequence length="518" mass="54317">MSEHTGAADTGRTVGHGRYVLRELLGQGGMATVHLGDDTVLDRPVAVKTMLGDMSREPSFRERFRREAQAVARLNHTNIVAVYDSGEDDQDGTPVPFIVMEYVEGSSLSSVLRKDIAEHGAMPTDKALEITGDVLAALAASHEQGLVHRDIKPANVMLTKRAVVKVMDFGIARAMQSGVTSMTQTGMVVGTPQYLSPEQALGKAVDARSDLYSVGCMLFELLTGRLPFESESPLGMAYQHVQETPPAPSSINAAVPPAVDALVARALRKDPAHRFQNADEMREECRRVAQAATGVANQPQVSGGGQPISNVGGSGQNAVFPQAQGPLNTAYPQQQMGQTPPPYPQQMGQTPAPYPQQMGRPMPGQPMPGPPSMGQPSMGQTPPPYAQRPMGAPTPPPYAQRPNTPPPYAQRPNTPPPMARPTPPPTPRPMGAPTPPPFAARPAAPTPPPQFVPTKPGAAPTTAAKGCGRLAVIALVLGVLLVGLIIVLAVMINNSTSSSSSGMGASAGIVVSRTGNGG</sequence>
<dbReference type="EC" id="2.7.11.1" evidence="1"/>
<evidence type="ECO:0000256" key="11">
    <source>
        <dbReference type="SAM" id="Phobius"/>
    </source>
</evidence>
<dbReference type="InterPro" id="IPR008271">
    <property type="entry name" value="Ser/Thr_kinase_AS"/>
</dbReference>
<comment type="catalytic activity">
    <reaction evidence="7">
        <text>L-threonyl-[protein] + ATP = O-phospho-L-threonyl-[protein] + ADP + H(+)</text>
        <dbReference type="Rhea" id="RHEA:46608"/>
        <dbReference type="Rhea" id="RHEA-COMP:11060"/>
        <dbReference type="Rhea" id="RHEA-COMP:11605"/>
        <dbReference type="ChEBI" id="CHEBI:15378"/>
        <dbReference type="ChEBI" id="CHEBI:30013"/>
        <dbReference type="ChEBI" id="CHEBI:30616"/>
        <dbReference type="ChEBI" id="CHEBI:61977"/>
        <dbReference type="ChEBI" id="CHEBI:456216"/>
        <dbReference type="EC" id="2.7.11.1"/>
    </reaction>
</comment>
<dbReference type="InterPro" id="IPR000719">
    <property type="entry name" value="Prot_kinase_dom"/>
</dbReference>
<dbReference type="FunFam" id="1.10.510.10:FF:000021">
    <property type="entry name" value="Serine/threonine protein kinase"/>
    <property type="match status" value="1"/>
</dbReference>
<evidence type="ECO:0000259" key="12">
    <source>
        <dbReference type="PROSITE" id="PS50011"/>
    </source>
</evidence>
<reference evidence="13 14" key="1">
    <citation type="submission" date="2018-06" db="EMBL/GenBank/DDBJ databases">
        <title>Streptacidiphilus pinicola sp. nov., isolated from pine grove soil.</title>
        <authorList>
            <person name="Roh S.G."/>
            <person name="Park S."/>
            <person name="Kim M.-K."/>
            <person name="Yun B.-R."/>
            <person name="Park J."/>
            <person name="Kim M.J."/>
            <person name="Kim Y.S."/>
            <person name="Kim S.B."/>
        </authorList>
    </citation>
    <scope>NUCLEOTIDE SEQUENCE [LARGE SCALE GENOMIC DNA]</scope>
    <source>
        <strain evidence="13 14">MMS16-CNU450</strain>
    </source>
</reference>
<evidence type="ECO:0000256" key="6">
    <source>
        <dbReference type="ARBA" id="ARBA00022840"/>
    </source>
</evidence>
<dbReference type="PROSITE" id="PS00108">
    <property type="entry name" value="PROTEIN_KINASE_ST"/>
    <property type="match status" value="1"/>
</dbReference>
<comment type="catalytic activity">
    <reaction evidence="8">
        <text>L-seryl-[protein] + ATP = O-phospho-L-seryl-[protein] + ADP + H(+)</text>
        <dbReference type="Rhea" id="RHEA:17989"/>
        <dbReference type="Rhea" id="RHEA-COMP:9863"/>
        <dbReference type="Rhea" id="RHEA-COMP:11604"/>
        <dbReference type="ChEBI" id="CHEBI:15378"/>
        <dbReference type="ChEBI" id="CHEBI:29999"/>
        <dbReference type="ChEBI" id="CHEBI:30616"/>
        <dbReference type="ChEBI" id="CHEBI:83421"/>
        <dbReference type="ChEBI" id="CHEBI:456216"/>
        <dbReference type="EC" id="2.7.11.1"/>
    </reaction>
</comment>
<dbReference type="RefSeq" id="WP_111507790.1">
    <property type="nucleotide sequence ID" value="NZ_QKYN01000224.1"/>
</dbReference>
<accession>A0A2X0JZ67</accession>
<protein>
    <recommendedName>
        <fullName evidence="1">non-specific serine/threonine protein kinase</fullName>
        <ecNumber evidence="1">2.7.11.1</ecNumber>
    </recommendedName>
</protein>
<comment type="caution">
    <text evidence="13">The sequence shown here is derived from an EMBL/GenBank/DDBJ whole genome shotgun (WGS) entry which is preliminary data.</text>
</comment>
<evidence type="ECO:0000313" key="13">
    <source>
        <dbReference type="EMBL" id="RAG80499.1"/>
    </source>
</evidence>
<evidence type="ECO:0000256" key="3">
    <source>
        <dbReference type="ARBA" id="ARBA00022679"/>
    </source>
</evidence>
<dbReference type="PANTHER" id="PTHR43289">
    <property type="entry name" value="MITOGEN-ACTIVATED PROTEIN KINASE KINASE KINASE 20-RELATED"/>
    <property type="match status" value="1"/>
</dbReference>
<dbReference type="GO" id="GO:0045717">
    <property type="term" value="P:negative regulation of fatty acid biosynthetic process"/>
    <property type="evidence" value="ECO:0007669"/>
    <property type="project" value="UniProtKB-ARBA"/>
</dbReference>
<dbReference type="GO" id="GO:0004674">
    <property type="term" value="F:protein serine/threonine kinase activity"/>
    <property type="evidence" value="ECO:0007669"/>
    <property type="project" value="UniProtKB-KW"/>
</dbReference>
<keyword evidence="14" id="KW-1185">Reference proteome</keyword>
<feature type="domain" description="Protein kinase" evidence="12">
    <location>
        <begin position="19"/>
        <end position="286"/>
    </location>
</feature>
<evidence type="ECO:0000256" key="7">
    <source>
        <dbReference type="ARBA" id="ARBA00047899"/>
    </source>
</evidence>
<evidence type="ECO:0000256" key="2">
    <source>
        <dbReference type="ARBA" id="ARBA00022527"/>
    </source>
</evidence>
<organism evidence="13 14">
    <name type="scientific">Streptacidiphilus pinicola</name>
    <dbReference type="NCBI Taxonomy" id="2219663"/>
    <lineage>
        <taxon>Bacteria</taxon>
        <taxon>Bacillati</taxon>
        <taxon>Actinomycetota</taxon>
        <taxon>Actinomycetes</taxon>
        <taxon>Kitasatosporales</taxon>
        <taxon>Streptomycetaceae</taxon>
        <taxon>Streptacidiphilus</taxon>
    </lineage>
</organism>
<keyword evidence="11" id="KW-0812">Transmembrane</keyword>
<dbReference type="InterPro" id="IPR011009">
    <property type="entry name" value="Kinase-like_dom_sf"/>
</dbReference>
<dbReference type="Gene3D" id="3.30.200.20">
    <property type="entry name" value="Phosphorylase Kinase, domain 1"/>
    <property type="match status" value="1"/>
</dbReference>
<dbReference type="PANTHER" id="PTHR43289:SF6">
    <property type="entry name" value="SERINE_THREONINE-PROTEIN KINASE NEKL-3"/>
    <property type="match status" value="1"/>
</dbReference>
<gene>
    <name evidence="13" type="ORF">DN069_37855</name>
</gene>
<dbReference type="PRINTS" id="PR01217">
    <property type="entry name" value="PRICHEXTENSN"/>
</dbReference>